<keyword evidence="3 8" id="KW-0479">Metal-binding</keyword>
<sequence>MSTEMTPQEIKEQKPYLDWGLTQKEYEYISEKLLGRLPNYTETGLFSVMWSEHCSYKKSKPALRLFPNKNERVLQGPGEGAGIVDIGDNQAVVFKAESHNHPSAVEPYEGAATGVGGILRDIFSMGARPIASLDSLHFGEINQARTKYLINEVVAGIGGYGNCMGIPTVAGETTFDECYTGNPLVNAMSVGLMDQKDMQKGRAVGVGNAVMYVGAKTGRDGIHGATFASADFADDRETQRSAVQVGDPFMEKLLMEACLELTSAHAEWLVGIQDMGAAGIVSSSCEMASKAKSGMELTLDYVPQRESNMSAYEIMLSESQERMLLCVRKGHEEDVKAIFKDYDLEAVVIGRVTEGHRYLLKHQGKIVTDIPVSSLTDDVLEEPSEQKIPQHIIDAENSSNWKPQIDNPTEVLNRILQQATIASKESFTQTYDSQVRTSTVVGPGSDAGVIRVRGTKKALAMTTDGNGRFVYLNPEIGGKIAVIEACANIISSGGLPLAMTDCLNYGDPNDPEVYWELYQSVKGMTAACNVFNTPVISGNVSLYNENNGKAIFPTPMVGMVGLIKNVAYTIPSFVQAEGDIIYLIGETKADYSGSELQKMLTGNISGSLNDVDLIEISNNMQKLLSAMQQGYVASCHDLSEGGLAVALAETTFKTDLGLSVKMALNSAELFSETPGRFVVTVSPDKKESFEKVMEGNIKEIGQVTKTPQLKMKLSDNEIEVAVEEMQQLWEEAIPCLMKSKD</sequence>
<protein>
    <recommendedName>
        <fullName evidence="8">Phosphoribosylformylglycinamidine synthase subunit PurL</fullName>
        <shortName evidence="8">FGAM synthase</shortName>
        <ecNumber evidence="8">6.3.5.3</ecNumber>
    </recommendedName>
    <alternativeName>
        <fullName evidence="8">Formylglycinamide ribonucleotide amidotransferase subunit II</fullName>
        <shortName evidence="8">FGAR amidotransferase II</shortName>
        <shortName evidence="8">FGAR-AT II</shortName>
    </alternativeName>
    <alternativeName>
        <fullName evidence="8">Glutamine amidotransferase PurL</fullName>
    </alternativeName>
    <alternativeName>
        <fullName evidence="8">Phosphoribosylformylglycinamidine synthase subunit II</fullName>
    </alternativeName>
</protein>
<dbReference type="InterPro" id="IPR036676">
    <property type="entry name" value="PurM-like_C_sf"/>
</dbReference>
<dbReference type="HAMAP" id="MF_00420">
    <property type="entry name" value="PurL_2"/>
    <property type="match status" value="1"/>
</dbReference>
<feature type="binding site" evidence="8">
    <location>
        <position position="244"/>
    </location>
    <ligand>
        <name>substrate</name>
    </ligand>
</feature>
<keyword evidence="13" id="KW-1185">Reference proteome</keyword>
<keyword evidence="4 8" id="KW-0547">Nucleotide-binding</keyword>
<feature type="binding site" evidence="8">
    <location>
        <begin position="318"/>
        <end position="320"/>
    </location>
    <ligand>
        <name>substrate</name>
    </ligand>
</feature>
<dbReference type="PANTHER" id="PTHR43555">
    <property type="entry name" value="PHOSPHORIBOSYLFORMYLGLYCINAMIDINE SYNTHASE SUBUNIT PURL"/>
    <property type="match status" value="1"/>
</dbReference>
<evidence type="ECO:0000256" key="3">
    <source>
        <dbReference type="ARBA" id="ARBA00022723"/>
    </source>
</evidence>
<feature type="binding site" evidence="8">
    <location>
        <position position="541"/>
    </location>
    <ligand>
        <name>substrate</name>
    </ligand>
</feature>
<keyword evidence="1 8" id="KW-0963">Cytoplasm</keyword>
<dbReference type="EMBL" id="JAIULA010000008">
    <property type="protein sequence ID" value="MCP0886766.1"/>
    <property type="molecule type" value="Genomic_DNA"/>
</dbReference>
<dbReference type="Gene3D" id="3.90.650.10">
    <property type="entry name" value="PurM-like C-terminal domain"/>
    <property type="match status" value="2"/>
</dbReference>
<dbReference type="RefSeq" id="WP_253360118.1">
    <property type="nucleotide sequence ID" value="NZ_JAIULA010000008.1"/>
</dbReference>
<feature type="binding site" evidence="8">
    <location>
        <begin position="98"/>
        <end position="101"/>
    </location>
    <ligand>
        <name>substrate</name>
    </ligand>
</feature>
<dbReference type="CDD" id="cd02203">
    <property type="entry name" value="PurL_repeat1"/>
    <property type="match status" value="1"/>
</dbReference>
<dbReference type="FunFam" id="3.30.1330.10:FF:000004">
    <property type="entry name" value="Phosphoribosylformylglycinamidine synthase subunit PurL"/>
    <property type="match status" value="1"/>
</dbReference>
<name>A0A9X2FJC1_9LACO</name>
<feature type="binding site" evidence="8">
    <location>
        <position position="274"/>
    </location>
    <ligand>
        <name>Mg(2+)</name>
        <dbReference type="ChEBI" id="CHEBI:18420"/>
        <label>2</label>
    </ligand>
</feature>
<dbReference type="CDD" id="cd02204">
    <property type="entry name" value="PurL_repeat2"/>
    <property type="match status" value="1"/>
</dbReference>
<evidence type="ECO:0000256" key="8">
    <source>
        <dbReference type="HAMAP-Rule" id="MF_00420"/>
    </source>
</evidence>
<dbReference type="EC" id="6.3.5.3" evidence="8"/>
<evidence type="ECO:0000313" key="13">
    <source>
        <dbReference type="Proteomes" id="UP001139006"/>
    </source>
</evidence>
<gene>
    <name evidence="8 12" type="primary">purL</name>
    <name evidence="12" type="ORF">LB941_05365</name>
</gene>
<dbReference type="PIRSF" id="PIRSF001587">
    <property type="entry name" value="FGAM_synthase_II"/>
    <property type="match status" value="1"/>
</dbReference>
<dbReference type="InterPro" id="IPR041609">
    <property type="entry name" value="PurL_linker"/>
</dbReference>
<dbReference type="Pfam" id="PF02769">
    <property type="entry name" value="AIRS_C"/>
    <property type="match status" value="2"/>
</dbReference>
<feature type="binding site" evidence="8">
    <location>
        <position position="539"/>
    </location>
    <ligand>
        <name>Mg(2+)</name>
        <dbReference type="ChEBI" id="CHEBI:18420"/>
        <label>1</label>
    </ligand>
</feature>
<dbReference type="InterPro" id="IPR036921">
    <property type="entry name" value="PurM-like_N_sf"/>
</dbReference>
<feature type="binding site" evidence="8">
    <location>
        <position position="56"/>
    </location>
    <ligand>
        <name>ATP</name>
        <dbReference type="ChEBI" id="CHEBI:30616"/>
    </ligand>
</feature>
<keyword evidence="7 8" id="KW-0460">Magnesium</keyword>
<feature type="domain" description="PurM-like C-terminal" evidence="10">
    <location>
        <begin position="206"/>
        <end position="358"/>
    </location>
</feature>
<dbReference type="InterPro" id="IPR010074">
    <property type="entry name" value="PRibForGlyAmidine_synth_PurL"/>
</dbReference>
<dbReference type="SUPFAM" id="SSF55326">
    <property type="entry name" value="PurM N-terminal domain-like"/>
    <property type="match status" value="2"/>
</dbReference>
<organism evidence="12 13">
    <name type="scientific">Ligilactobacillus ubinensis</name>
    <dbReference type="NCBI Taxonomy" id="2876789"/>
    <lineage>
        <taxon>Bacteria</taxon>
        <taxon>Bacillati</taxon>
        <taxon>Bacillota</taxon>
        <taxon>Bacilli</taxon>
        <taxon>Lactobacillales</taxon>
        <taxon>Lactobacillaceae</taxon>
        <taxon>Ligilactobacillus</taxon>
    </lineage>
</organism>
<dbReference type="SUPFAM" id="SSF56042">
    <property type="entry name" value="PurM C-terminal domain-like"/>
    <property type="match status" value="2"/>
</dbReference>
<feature type="binding site" evidence="8">
    <location>
        <position position="97"/>
    </location>
    <ligand>
        <name>Mg(2+)</name>
        <dbReference type="ChEBI" id="CHEBI:18420"/>
        <label>1</label>
    </ligand>
</feature>
<keyword evidence="6 8" id="KW-0067">ATP-binding</keyword>
<comment type="pathway">
    <text evidence="8">Purine metabolism; IMP biosynthesis via de novo pathway; 5-amino-1-(5-phospho-D-ribosyl)imidazole from N(2)-formyl-N(1)-(5-phospho-D-ribosyl)glycinamide: step 1/2.</text>
</comment>
<evidence type="ECO:0000256" key="5">
    <source>
        <dbReference type="ARBA" id="ARBA00022755"/>
    </source>
</evidence>
<keyword evidence="2 8" id="KW-0436">Ligase</keyword>
<dbReference type="GO" id="GO:0005737">
    <property type="term" value="C:cytoplasm"/>
    <property type="evidence" value="ECO:0007669"/>
    <property type="project" value="UniProtKB-SubCell"/>
</dbReference>
<dbReference type="PANTHER" id="PTHR43555:SF1">
    <property type="entry name" value="PHOSPHORIBOSYLFORMYLGLYCINAMIDINE SYNTHASE SUBUNIT PURL"/>
    <property type="match status" value="1"/>
</dbReference>
<dbReference type="GO" id="GO:0005524">
    <property type="term" value="F:ATP binding"/>
    <property type="evidence" value="ECO:0007669"/>
    <property type="project" value="UniProtKB-UniRule"/>
</dbReference>
<evidence type="ECO:0000259" key="10">
    <source>
        <dbReference type="Pfam" id="PF02769"/>
    </source>
</evidence>
<evidence type="ECO:0000259" key="9">
    <source>
        <dbReference type="Pfam" id="PF00586"/>
    </source>
</evidence>
<evidence type="ECO:0000259" key="11">
    <source>
        <dbReference type="Pfam" id="PF18072"/>
    </source>
</evidence>
<dbReference type="NCBIfam" id="TIGR01736">
    <property type="entry name" value="FGAM_synth_II"/>
    <property type="match status" value="1"/>
</dbReference>
<dbReference type="GO" id="GO:0004642">
    <property type="term" value="F:phosphoribosylformylglycinamidine synthase activity"/>
    <property type="evidence" value="ECO:0007669"/>
    <property type="project" value="UniProtKB-UniRule"/>
</dbReference>
<dbReference type="InterPro" id="IPR016188">
    <property type="entry name" value="PurM-like_N"/>
</dbReference>
<dbReference type="GO" id="GO:0006189">
    <property type="term" value="P:'de novo' IMP biosynthetic process"/>
    <property type="evidence" value="ECO:0007669"/>
    <property type="project" value="UniProtKB-UniRule"/>
</dbReference>
<proteinExistence type="inferred from homology"/>
<feature type="domain" description="PurM-like C-terminal" evidence="10">
    <location>
        <begin position="577"/>
        <end position="712"/>
    </location>
</feature>
<evidence type="ECO:0000256" key="1">
    <source>
        <dbReference type="ARBA" id="ARBA00022490"/>
    </source>
</evidence>
<feature type="domain" description="Phosphoribosylformylglycinamidine synthase linker" evidence="11">
    <location>
        <begin position="10"/>
        <end position="57"/>
    </location>
</feature>
<dbReference type="Proteomes" id="UP001139006">
    <property type="component" value="Unassembled WGS sequence"/>
</dbReference>
<comment type="subunit">
    <text evidence="8">Monomer. Part of the FGAM synthase complex composed of 1 PurL, 1 PurQ and 2 PurS subunits.</text>
</comment>
<feature type="active site" description="Proton acceptor" evidence="8">
    <location>
        <position position="99"/>
    </location>
</feature>
<comment type="function">
    <text evidence="8">Part of the phosphoribosylformylglycinamidine synthase complex involved in the purines biosynthetic pathway. Catalyzes the ATP-dependent conversion of formylglycinamide ribonucleotide (FGAR) and glutamine to yield formylglycinamidine ribonucleotide (FGAM) and glutamate. The FGAM synthase complex is composed of three subunits. PurQ produces an ammonia molecule by converting glutamine to glutamate. PurL transfers the ammonia molecule to FGAR to form FGAM in an ATP-dependent manner. PurS interacts with PurQ and PurL and is thought to assist in the transfer of the ammonia molecule from PurQ to PurL.</text>
</comment>
<comment type="caution">
    <text evidence="12">The sequence shown here is derived from an EMBL/GenBank/DDBJ whole genome shotgun (WGS) entry which is preliminary data.</text>
</comment>
<keyword evidence="5 8" id="KW-0658">Purine biosynthesis</keyword>
<comment type="catalytic activity">
    <reaction evidence="8">
        <text>N(2)-formyl-N(1)-(5-phospho-beta-D-ribosyl)glycinamide + L-glutamine + ATP + H2O = 2-formamido-N(1)-(5-O-phospho-beta-D-ribosyl)acetamidine + L-glutamate + ADP + phosphate + H(+)</text>
        <dbReference type="Rhea" id="RHEA:17129"/>
        <dbReference type="ChEBI" id="CHEBI:15377"/>
        <dbReference type="ChEBI" id="CHEBI:15378"/>
        <dbReference type="ChEBI" id="CHEBI:29985"/>
        <dbReference type="ChEBI" id="CHEBI:30616"/>
        <dbReference type="ChEBI" id="CHEBI:43474"/>
        <dbReference type="ChEBI" id="CHEBI:58359"/>
        <dbReference type="ChEBI" id="CHEBI:147286"/>
        <dbReference type="ChEBI" id="CHEBI:147287"/>
        <dbReference type="ChEBI" id="CHEBI:456216"/>
        <dbReference type="EC" id="6.3.5.3"/>
    </reaction>
</comment>
<feature type="binding site" evidence="8">
    <location>
        <position position="501"/>
    </location>
    <ligand>
        <name>ATP</name>
        <dbReference type="ChEBI" id="CHEBI:30616"/>
    </ligand>
</feature>
<accession>A0A9X2FJC1</accession>
<feature type="domain" description="PurM-like N-terminal" evidence="9">
    <location>
        <begin position="78"/>
        <end position="193"/>
    </location>
</feature>
<reference evidence="12 13" key="1">
    <citation type="journal article" date="2023" name="Int. J. Syst. Evol. Microbiol.">
        <title>Ligilactobacillus ubinensis sp. nov., a novel species isolated from the wild ferment of a durian fruit (Durio zibethinus).</title>
        <authorList>
            <person name="Heng Y.C."/>
            <person name="Menon N."/>
            <person name="Chen B."/>
            <person name="Loo B.Z.L."/>
            <person name="Wong G.W.J."/>
            <person name="Lim A.C.H."/>
            <person name="Silvaraju S."/>
            <person name="Kittelmann S."/>
        </authorList>
    </citation>
    <scope>NUCLEOTIDE SEQUENCE [LARGE SCALE GENOMIC DNA]</scope>
    <source>
        <strain evidence="12 13">WILCCON 0076</strain>
    </source>
</reference>
<feature type="binding site" evidence="8">
    <location>
        <position position="120"/>
    </location>
    <ligand>
        <name>substrate</name>
    </ligand>
</feature>
<dbReference type="AlphaFoldDB" id="A0A9X2FJC1"/>
<comment type="caution">
    <text evidence="8">Lacks conserved residue(s) required for the propagation of feature annotation.</text>
</comment>
<comment type="similarity">
    <text evidence="8">Belongs to the FGAMS family.</text>
</comment>
<feature type="active site" evidence="8">
    <location>
        <position position="53"/>
    </location>
</feature>
<feature type="binding site" evidence="8">
    <location>
        <position position="538"/>
    </location>
    <ligand>
        <name>ATP</name>
        <dbReference type="ChEBI" id="CHEBI:30616"/>
    </ligand>
</feature>
<evidence type="ECO:0000256" key="2">
    <source>
        <dbReference type="ARBA" id="ARBA00022598"/>
    </source>
</evidence>
<comment type="subcellular location">
    <subcellularLocation>
        <location evidence="8">Cytoplasm</location>
    </subcellularLocation>
</comment>
<dbReference type="NCBIfam" id="NF002290">
    <property type="entry name" value="PRK01213.1"/>
    <property type="match status" value="1"/>
</dbReference>
<feature type="domain" description="PurM-like N-terminal" evidence="9">
    <location>
        <begin position="444"/>
        <end position="563"/>
    </location>
</feature>
<dbReference type="GO" id="GO:0000287">
    <property type="term" value="F:magnesium ion binding"/>
    <property type="evidence" value="ECO:0007669"/>
    <property type="project" value="UniProtKB-UniRule"/>
</dbReference>
<feature type="binding site" evidence="8">
    <location>
        <position position="95"/>
    </location>
    <ligand>
        <name>ATP</name>
        <dbReference type="ChEBI" id="CHEBI:30616"/>
    </ligand>
</feature>
<evidence type="ECO:0000256" key="4">
    <source>
        <dbReference type="ARBA" id="ARBA00022741"/>
    </source>
</evidence>
<evidence type="ECO:0000313" key="12">
    <source>
        <dbReference type="EMBL" id="MCP0886766.1"/>
    </source>
</evidence>
<dbReference type="Gene3D" id="3.30.1330.10">
    <property type="entry name" value="PurM-like, N-terminal domain"/>
    <property type="match status" value="2"/>
</dbReference>
<dbReference type="InterPro" id="IPR010918">
    <property type="entry name" value="PurM-like_C_dom"/>
</dbReference>
<evidence type="ECO:0000256" key="6">
    <source>
        <dbReference type="ARBA" id="ARBA00022840"/>
    </source>
</evidence>
<dbReference type="Pfam" id="PF18072">
    <property type="entry name" value="FGAR-AT_linker"/>
    <property type="match status" value="1"/>
</dbReference>
<evidence type="ECO:0000256" key="7">
    <source>
        <dbReference type="ARBA" id="ARBA00022842"/>
    </source>
</evidence>
<dbReference type="Pfam" id="PF00586">
    <property type="entry name" value="AIRS"/>
    <property type="match status" value="2"/>
</dbReference>
<feature type="binding site" evidence="8">
    <location>
        <position position="121"/>
    </location>
    <ligand>
        <name>Mg(2+)</name>
        <dbReference type="ChEBI" id="CHEBI:18420"/>
        <label>2</label>
    </ligand>
</feature>